<evidence type="ECO:0000313" key="2">
    <source>
        <dbReference type="EMBL" id="CAE0811152.1"/>
    </source>
</evidence>
<gene>
    <name evidence="2" type="ORF">EGYM00163_LOCUS22300</name>
    <name evidence="3" type="ORF">EGYM00163_LOCUS22301</name>
</gene>
<evidence type="ECO:0000313" key="3">
    <source>
        <dbReference type="EMBL" id="CAE0811153.1"/>
    </source>
</evidence>
<proteinExistence type="predicted"/>
<dbReference type="EMBL" id="HBJA01063082">
    <property type="protein sequence ID" value="CAE0811153.1"/>
    <property type="molecule type" value="Transcribed_RNA"/>
</dbReference>
<feature type="region of interest" description="Disordered" evidence="1">
    <location>
        <begin position="133"/>
        <end position="160"/>
    </location>
</feature>
<reference evidence="2" key="1">
    <citation type="submission" date="2021-01" db="EMBL/GenBank/DDBJ databases">
        <authorList>
            <person name="Corre E."/>
            <person name="Pelletier E."/>
            <person name="Niang G."/>
            <person name="Scheremetjew M."/>
            <person name="Finn R."/>
            <person name="Kale V."/>
            <person name="Holt S."/>
            <person name="Cochrane G."/>
            <person name="Meng A."/>
            <person name="Brown T."/>
            <person name="Cohen L."/>
        </authorList>
    </citation>
    <scope>NUCLEOTIDE SEQUENCE</scope>
    <source>
        <strain evidence="2">CCMP1594</strain>
    </source>
</reference>
<protein>
    <submittedName>
        <fullName evidence="2">Uncharacterized protein</fullName>
    </submittedName>
</protein>
<sequence length="160" mass="17688">MEGHQSFVDFWKSILCDQQHPRALRHYAAAILISCCSSCDAERAISVLNRIVTSLRNRMSWGNIRMHLIGAEDINASEYAYEQVAHAWGATGRRYKKHKERKTPQRKARAKRAKVLEEGGRDELGECSDFSDFSAGSGSSASSFSSISSCSSSCSSDSSE</sequence>
<name>A0A6T1ZYQ9_9EUGL</name>
<evidence type="ECO:0000256" key="1">
    <source>
        <dbReference type="SAM" id="MobiDB-lite"/>
    </source>
</evidence>
<feature type="region of interest" description="Disordered" evidence="1">
    <location>
        <begin position="95"/>
        <end position="117"/>
    </location>
</feature>
<dbReference type="EMBL" id="HBJA01063080">
    <property type="protein sequence ID" value="CAE0811152.1"/>
    <property type="molecule type" value="Transcribed_RNA"/>
</dbReference>
<dbReference type="AlphaFoldDB" id="A0A6T1ZYQ9"/>
<organism evidence="2">
    <name type="scientific">Eutreptiella gymnastica</name>
    <dbReference type="NCBI Taxonomy" id="73025"/>
    <lineage>
        <taxon>Eukaryota</taxon>
        <taxon>Discoba</taxon>
        <taxon>Euglenozoa</taxon>
        <taxon>Euglenida</taxon>
        <taxon>Spirocuta</taxon>
        <taxon>Euglenophyceae</taxon>
        <taxon>Eutreptiales</taxon>
        <taxon>Eutreptiaceae</taxon>
        <taxon>Eutreptiella</taxon>
    </lineage>
</organism>
<accession>A0A6T1ZYQ9</accession>
<feature type="compositionally biased region" description="Basic residues" evidence="1">
    <location>
        <begin position="95"/>
        <end position="113"/>
    </location>
</feature>